<sequence length="233" mass="27508">MMTFKAYRYTTLLTSLPHLPAPFQHQRLPISRVRLEQRLGLLTEEDRGWIERLERLVVPYRLGQFGDDVALLRESQRLLARLDASGRPHRWLEWWMTLNGMTAALRLRQRGGIAPGTLAELPAVGRQLIRQWSHPLFRLESRLPWLETLATQVGRERAEVLEHALIDIAWAYFSRQRAEHPYGLEDVMLYLYRWWLLERAMPRNAGEARERFTQWVDAIPAQSTDFVPWTRES</sequence>
<dbReference type="RefSeq" id="WP_146747522.1">
    <property type="nucleotide sequence ID" value="NC_014532.2"/>
</dbReference>
<proteinExistence type="predicted"/>
<dbReference type="GeneID" id="91010004"/>
<keyword evidence="2" id="KW-1185">Reference proteome</keyword>
<name>A0ABZ0TDW5_HALED</name>
<evidence type="ECO:0000313" key="1">
    <source>
        <dbReference type="EMBL" id="WPU48717.1"/>
    </source>
</evidence>
<dbReference type="Proteomes" id="UP001322512">
    <property type="component" value="Chromosome"/>
</dbReference>
<reference evidence="1 2" key="1">
    <citation type="submission" date="2023-11" db="EMBL/GenBank/DDBJ databases">
        <title>MicrobeMod: A computational toolkit for identifying prokaryotic methylation and restriction-modification with nanopore sequencing.</title>
        <authorList>
            <person name="Crits-Christoph A."/>
            <person name="Kang S.C."/>
            <person name="Lee H."/>
            <person name="Ostrov N."/>
        </authorList>
    </citation>
    <scope>NUCLEOTIDE SEQUENCE [LARGE SCALE GENOMIC DNA]</scope>
    <source>
        <strain evidence="1 2">ATCC 33173</strain>
    </source>
</reference>
<dbReference type="EMBL" id="CP139472">
    <property type="protein sequence ID" value="WPU48717.1"/>
    <property type="molecule type" value="Genomic_DNA"/>
</dbReference>
<accession>A0ABZ0TDW5</accession>
<gene>
    <name evidence="1" type="ORF">SR933_07445</name>
</gene>
<protein>
    <submittedName>
        <fullName evidence="1">Uncharacterized protein</fullName>
    </submittedName>
</protein>
<evidence type="ECO:0000313" key="2">
    <source>
        <dbReference type="Proteomes" id="UP001322512"/>
    </source>
</evidence>
<organism evidence="1 2">
    <name type="scientific">Halomonas elongata (strain ATCC 33173 / DSM 2581 / NBRC 15536 / NCIMB 2198 / 1H9)</name>
    <dbReference type="NCBI Taxonomy" id="768066"/>
    <lineage>
        <taxon>Bacteria</taxon>
        <taxon>Pseudomonadati</taxon>
        <taxon>Pseudomonadota</taxon>
        <taxon>Gammaproteobacteria</taxon>
        <taxon>Oceanospirillales</taxon>
        <taxon>Halomonadaceae</taxon>
        <taxon>Halomonas</taxon>
    </lineage>
</organism>